<dbReference type="OrthoDB" id="541883at2759"/>
<feature type="region of interest" description="Disordered" evidence="8">
    <location>
        <begin position="1"/>
        <end position="23"/>
    </location>
</feature>
<dbReference type="InterPro" id="IPR036188">
    <property type="entry name" value="FAD/NAD-bd_sf"/>
</dbReference>
<proteinExistence type="inferred from homology"/>
<comment type="caution">
    <text evidence="10">The sequence shown here is derived from an EMBL/GenBank/DDBJ whole genome shotgun (WGS) entry which is preliminary data.</text>
</comment>
<evidence type="ECO:0000256" key="7">
    <source>
        <dbReference type="ARBA" id="ARBA00023033"/>
    </source>
</evidence>
<dbReference type="SUPFAM" id="SSF53474">
    <property type="entry name" value="alpha/beta-Hydrolases"/>
    <property type="match status" value="1"/>
</dbReference>
<comment type="cofactor">
    <cofactor evidence="1">
        <name>FAD</name>
        <dbReference type="ChEBI" id="CHEBI:57692"/>
    </cofactor>
</comment>
<dbReference type="Proteomes" id="UP000654075">
    <property type="component" value="Unassembled WGS sequence"/>
</dbReference>
<evidence type="ECO:0000256" key="2">
    <source>
        <dbReference type="ARBA" id="ARBA00010139"/>
    </source>
</evidence>
<keyword evidence="6" id="KW-0560">Oxidoreductase</keyword>
<dbReference type="InterPro" id="IPR029058">
    <property type="entry name" value="AB_hydrolase_fold"/>
</dbReference>
<dbReference type="Pfam" id="PF13450">
    <property type="entry name" value="NAD_binding_8"/>
    <property type="match status" value="1"/>
</dbReference>
<feature type="region of interest" description="Disordered" evidence="8">
    <location>
        <begin position="868"/>
        <end position="909"/>
    </location>
</feature>
<dbReference type="Gene3D" id="3.50.50.60">
    <property type="entry name" value="FAD/NAD(P)-binding domain"/>
    <property type="match status" value="1"/>
</dbReference>
<evidence type="ECO:0000256" key="8">
    <source>
        <dbReference type="SAM" id="MobiDB-lite"/>
    </source>
</evidence>
<dbReference type="AlphaFoldDB" id="A0A813FCJ3"/>
<keyword evidence="11" id="KW-1185">Reference proteome</keyword>
<evidence type="ECO:0000256" key="5">
    <source>
        <dbReference type="ARBA" id="ARBA00022857"/>
    </source>
</evidence>
<dbReference type="Gene3D" id="3.40.50.1820">
    <property type="entry name" value="alpha/beta hydrolase"/>
    <property type="match status" value="1"/>
</dbReference>
<accession>A0A813FCJ3</accession>
<evidence type="ECO:0000259" key="9">
    <source>
        <dbReference type="Pfam" id="PF00168"/>
    </source>
</evidence>
<dbReference type="Gene3D" id="2.60.40.150">
    <property type="entry name" value="C2 domain"/>
    <property type="match status" value="1"/>
</dbReference>
<dbReference type="SUPFAM" id="SSF51905">
    <property type="entry name" value="FAD/NAD(P)-binding domain"/>
    <property type="match status" value="1"/>
</dbReference>
<dbReference type="EMBL" id="CAJNNV010024354">
    <property type="protein sequence ID" value="CAE8609565.1"/>
    <property type="molecule type" value="Genomic_DNA"/>
</dbReference>
<dbReference type="SUPFAM" id="SSF49562">
    <property type="entry name" value="C2 domain (Calcium/lipid-binding domain, CaLB)"/>
    <property type="match status" value="1"/>
</dbReference>
<keyword evidence="4" id="KW-0274">FAD</keyword>
<protein>
    <recommendedName>
        <fullName evidence="9">C2 domain-containing protein</fullName>
    </recommendedName>
</protein>
<evidence type="ECO:0000313" key="11">
    <source>
        <dbReference type="Proteomes" id="UP000654075"/>
    </source>
</evidence>
<dbReference type="InterPro" id="IPR000008">
    <property type="entry name" value="C2_dom"/>
</dbReference>
<keyword evidence="5" id="KW-0521">NADP</keyword>
<reference evidence="10" key="1">
    <citation type="submission" date="2021-02" db="EMBL/GenBank/DDBJ databases">
        <authorList>
            <person name="Dougan E. K."/>
            <person name="Rhodes N."/>
            <person name="Thang M."/>
            <person name="Chan C."/>
        </authorList>
    </citation>
    <scope>NUCLEOTIDE SEQUENCE</scope>
</reference>
<dbReference type="OMA" id="WADYSHE"/>
<evidence type="ECO:0000256" key="3">
    <source>
        <dbReference type="ARBA" id="ARBA00022630"/>
    </source>
</evidence>
<dbReference type="CDD" id="cd00030">
    <property type="entry name" value="C2"/>
    <property type="match status" value="1"/>
</dbReference>
<sequence length="909" mass="100671">MRQVEGKWIGDERPTPKDTRGKAPSEVLTQIHATPIFPSEHRVVLFAPEFGGDKSFDVETWSYLEPEDQVDIWVVCWQGWADFSAMIEQVAYHVASFADGINTVWFGQGMGGIVAYEVLKYMERFDLKNPNLPVALVVSDCPAPHLFAQLYKPYSVDDWPQTLSKYSSDDQARISAGSSLMRTYAFRHKDQAGLPIPVVALYHSGESLADVSSVRAWADYSQTEEFKLVELGDAEVGKWYLDGIGYAHTPSAEVLGVISEAYKVHDRWLKDGIFPDIGPADGPLPDQVDCVIVGAGIAGVYQAKELAKSGKSIICLDRHDKLGGVWDFFGNDGSRVNTSEIGYRILERTGRWSRPNEDHTPRRDILRDIYEIASNHCYGRIRFHTDVQRVSKCDDGTYEVYTRSVKDGTEHKIRTSAVSFHVNRRIGKRREVDWEDSKLFRGKICYGYGNETRDINFWNKSVLIVGAGAFAFENVRTAIEQGAKHVTLLGRRDGTTCPKWVDMIAFLRPLDSNLQTNKTANTISFDAWQKLYLEAGLPTPSCWADGMLKPHNHTISVSDLAFVAGYHGLCDLKVGEIRRFRSDGQGVELTNGSRIDCNVVIKCCGFHLNDEVPKVTGSSKMQPYGLIDFNLNYGAEPLLDWGQFGSSKNSDSAGSEDVIGNIVNTPQFAKGMENFRKLGLKESSMLPLGNPFGSGQGGPIDFLSRYFAWLVAHPEEQAALLEYGGPPMQEVVELWHSQIGKNSTEMMLKLVANLATVGEVEPTASTSGRGLGFPNGIKDTNPNWNETVAVTLPPKLREAPTEDLHLHVLVWAYHVLKQDEIIGQISFPLAEMTSVPSNVARPYTLQPVQGQDGMYDIDKAKIWLSMSHASVSGPPPSGQEDKAAAPQALPTESPREAAQQHPSASPPPD</sequence>
<keyword evidence="7" id="KW-0503">Monooxygenase</keyword>
<keyword evidence="3" id="KW-0285">Flavoprotein</keyword>
<evidence type="ECO:0000313" key="10">
    <source>
        <dbReference type="EMBL" id="CAE8609565.1"/>
    </source>
</evidence>
<dbReference type="InterPro" id="IPR035892">
    <property type="entry name" value="C2_domain_sf"/>
</dbReference>
<name>A0A813FCJ3_POLGL</name>
<dbReference type="PANTHER" id="PTHR43098">
    <property type="entry name" value="L-ORNITHINE N(5)-MONOOXYGENASE-RELATED"/>
    <property type="match status" value="1"/>
</dbReference>
<gene>
    <name evidence="10" type="ORF">PGLA1383_LOCUS27392</name>
</gene>
<organism evidence="10 11">
    <name type="scientific">Polarella glacialis</name>
    <name type="common">Dinoflagellate</name>
    <dbReference type="NCBI Taxonomy" id="89957"/>
    <lineage>
        <taxon>Eukaryota</taxon>
        <taxon>Sar</taxon>
        <taxon>Alveolata</taxon>
        <taxon>Dinophyceae</taxon>
        <taxon>Suessiales</taxon>
        <taxon>Suessiaceae</taxon>
        <taxon>Polarella</taxon>
    </lineage>
</organism>
<comment type="similarity">
    <text evidence="2">Belongs to the FAD-binding monooxygenase family.</text>
</comment>
<evidence type="ECO:0000256" key="1">
    <source>
        <dbReference type="ARBA" id="ARBA00001974"/>
    </source>
</evidence>
<evidence type="ECO:0000256" key="4">
    <source>
        <dbReference type="ARBA" id="ARBA00022827"/>
    </source>
</evidence>
<evidence type="ECO:0000256" key="6">
    <source>
        <dbReference type="ARBA" id="ARBA00023002"/>
    </source>
</evidence>
<dbReference type="GO" id="GO:0004497">
    <property type="term" value="F:monooxygenase activity"/>
    <property type="evidence" value="ECO:0007669"/>
    <property type="project" value="UniProtKB-KW"/>
</dbReference>
<feature type="domain" description="C2" evidence="9">
    <location>
        <begin position="778"/>
        <end position="832"/>
    </location>
</feature>
<dbReference type="PANTHER" id="PTHR43098:SF3">
    <property type="entry name" value="L-ORNITHINE N(5)-MONOOXYGENASE-RELATED"/>
    <property type="match status" value="1"/>
</dbReference>
<dbReference type="InterPro" id="IPR050775">
    <property type="entry name" value="FAD-binding_Monooxygenases"/>
</dbReference>
<dbReference type="Pfam" id="PF00168">
    <property type="entry name" value="C2"/>
    <property type="match status" value="1"/>
</dbReference>